<organism evidence="1 2">
    <name type="scientific">Castor canadensis</name>
    <name type="common">American beaver</name>
    <dbReference type="NCBI Taxonomy" id="51338"/>
    <lineage>
        <taxon>Eukaryota</taxon>
        <taxon>Metazoa</taxon>
        <taxon>Chordata</taxon>
        <taxon>Craniata</taxon>
        <taxon>Vertebrata</taxon>
        <taxon>Euteleostomi</taxon>
        <taxon>Mammalia</taxon>
        <taxon>Eutheria</taxon>
        <taxon>Euarchontoglires</taxon>
        <taxon>Glires</taxon>
        <taxon>Rodentia</taxon>
        <taxon>Castorimorpha</taxon>
        <taxon>Castoridae</taxon>
        <taxon>Castor</taxon>
    </lineage>
</organism>
<dbReference type="Proteomes" id="UP001732720">
    <property type="component" value="Chromosome 10"/>
</dbReference>
<sequence>MVLALLILWGTAVVLHADLLPDKKFLLLPPVNFTIKVTGLAQVLLSWSPNPHQEQWNVNIEYRVKINVPQEEEYETRKTESKYVSPLHQGFSASVQSILPRDGSFLTSSSSSWVSAELQAPPGSPGTSIVNLTCTTNTAIDNYTHLRLYQVSLRCTWLAGKDAPEDTQYFLYYRYGSQTEECQAYSKDALNRNTACWFPRTFIKSKGHEWLVVHINGSSKHAAIQPYDQLFVPYTIDQANPPMNVTAELEGTRLYIHWEKPVSPFPTQCFDYEVKIYNAMNGYFQVEKVSTNKFISTIDDVSNYSIQVKAAVNFGCRENGLWSEWSQPIYVGKDEQKHLAEWLLIVLTAAICFLLLILSFACRMCHLWTKLFPPVPEPKNNLKDLFVTTNYEKTGSGETETEVISYVDEPGLEVLENSVF</sequence>
<evidence type="ECO:0000313" key="2">
    <source>
        <dbReference type="RefSeq" id="XP_073900378.1"/>
    </source>
</evidence>
<evidence type="ECO:0000313" key="1">
    <source>
        <dbReference type="Proteomes" id="UP001732720"/>
    </source>
</evidence>
<proteinExistence type="predicted"/>
<protein>
    <submittedName>
        <fullName evidence="2">Interleukin-5 receptor subunit alpha</fullName>
    </submittedName>
</protein>
<accession>A0AC58K620</accession>
<name>A0AC58K620_CASCN</name>
<reference evidence="2" key="1">
    <citation type="submission" date="2025-08" db="UniProtKB">
        <authorList>
            <consortium name="RefSeq"/>
        </authorList>
    </citation>
    <scope>IDENTIFICATION</scope>
</reference>
<gene>
    <name evidence="2" type="primary">Il5ra</name>
</gene>
<keyword evidence="2" id="KW-0675">Receptor</keyword>
<dbReference type="RefSeq" id="XP_073900378.1">
    <property type="nucleotide sequence ID" value="XM_074044277.1"/>
</dbReference>
<keyword evidence="1" id="KW-1185">Reference proteome</keyword>